<dbReference type="PROSITE" id="PS51450">
    <property type="entry name" value="LRR"/>
    <property type="match status" value="2"/>
</dbReference>
<dbReference type="SUPFAM" id="SSF52058">
    <property type="entry name" value="L domain-like"/>
    <property type="match status" value="1"/>
</dbReference>
<dbReference type="AlphaFoldDB" id="A0AAE1FHM7"/>
<keyword evidence="1" id="KW-0433">Leucine-rich repeat</keyword>
<dbReference type="Gene3D" id="3.80.10.10">
    <property type="entry name" value="Ribonuclease Inhibitor"/>
    <property type="match status" value="1"/>
</dbReference>
<keyword evidence="6" id="KW-1185">Reference proteome</keyword>
<feature type="region of interest" description="Disordered" evidence="3">
    <location>
        <begin position="30"/>
        <end position="61"/>
    </location>
</feature>
<dbReference type="PANTHER" id="PTHR45712">
    <property type="entry name" value="AGAP008170-PA"/>
    <property type="match status" value="1"/>
</dbReference>
<evidence type="ECO:0000256" key="4">
    <source>
        <dbReference type="SAM" id="SignalP"/>
    </source>
</evidence>
<dbReference type="PANTHER" id="PTHR45712:SF22">
    <property type="entry name" value="INSULIN-LIKE GROWTH FACTOR-BINDING PROTEIN COMPLEX ACID LABILE SUBUNIT"/>
    <property type="match status" value="1"/>
</dbReference>
<dbReference type="EMBL" id="JAWQEG010002102">
    <property type="protein sequence ID" value="KAK3874454.1"/>
    <property type="molecule type" value="Genomic_DNA"/>
</dbReference>
<evidence type="ECO:0000256" key="2">
    <source>
        <dbReference type="ARBA" id="ARBA00022737"/>
    </source>
</evidence>
<dbReference type="InterPro" id="IPR001611">
    <property type="entry name" value="Leu-rich_rpt"/>
</dbReference>
<evidence type="ECO:0000313" key="5">
    <source>
        <dbReference type="EMBL" id="KAK3874454.1"/>
    </source>
</evidence>
<dbReference type="Proteomes" id="UP001286313">
    <property type="component" value="Unassembled WGS sequence"/>
</dbReference>
<evidence type="ECO:0000313" key="6">
    <source>
        <dbReference type="Proteomes" id="UP001286313"/>
    </source>
</evidence>
<sequence length="550" mass="62243">MRRQGCVLLLFLVGVLVVLGVEGYGQLTPATRQQTPQAPAVTSTSTSSPFPPPHIMNSGISSRVEYSGTLKERDDDWTKAYYDDDEEEDRRTWNIRDQSLSESARRKREERKVKREKGRITTQKKKVRTRHEEEEKSSQDTVMQEEVRVKKVKRSIGSQEAMKQEEVRVKEEESSEGAAVDKTGVMPETTRPGDEGHVRYRSTNLCVGYKSNPVHSYRPGNNNNNNNNNKPDHNLDLGYNLEVHDMRRWTAPTPITLPGMQVCREPRWEHSMGTAPPNVCDLCPVTADSKNPLDPCTCVGNSGTLAGKISITCPPTIVTLDQIKDIFTHTDFISEHVFRFTLQGSNVSGVLTKDLWGPLDFVQVLLNNNRITHVDNYVFNNSADTLTTLNLDNNEIQVYANNNVNDLPNLTTLILSRNDLQVIYSGQFVYSSLKALHLSNNLIHTIGENSFAALDKLETLKLDNNQLTEIGDMNFHFYNHNPDNFILDIDLSSNNIRTISPSGFMGLKMVQIDLQYNQLTTISKTIFQPIILDSVYYAQFFFCGEVFFLP</sequence>
<feature type="signal peptide" evidence="4">
    <location>
        <begin position="1"/>
        <end position="20"/>
    </location>
</feature>
<protein>
    <submittedName>
        <fullName evidence="5">Uncharacterized protein</fullName>
    </submittedName>
</protein>
<feature type="compositionally biased region" description="Low complexity" evidence="3">
    <location>
        <begin position="35"/>
        <end position="48"/>
    </location>
</feature>
<feature type="region of interest" description="Disordered" evidence="3">
    <location>
        <begin position="157"/>
        <end position="199"/>
    </location>
</feature>
<comment type="caution">
    <text evidence="5">The sequence shown here is derived from an EMBL/GenBank/DDBJ whole genome shotgun (WGS) entry which is preliminary data.</text>
</comment>
<gene>
    <name evidence="5" type="ORF">Pcinc_020618</name>
</gene>
<keyword evidence="4" id="KW-0732">Signal</keyword>
<feature type="compositionally biased region" description="Basic residues" evidence="3">
    <location>
        <begin position="105"/>
        <end position="129"/>
    </location>
</feature>
<feature type="chain" id="PRO_5042194781" evidence="4">
    <location>
        <begin position="21"/>
        <end position="550"/>
    </location>
</feature>
<evidence type="ECO:0000256" key="1">
    <source>
        <dbReference type="ARBA" id="ARBA00022614"/>
    </source>
</evidence>
<dbReference type="InterPro" id="IPR003591">
    <property type="entry name" value="Leu-rich_rpt_typical-subtyp"/>
</dbReference>
<dbReference type="Pfam" id="PF13855">
    <property type="entry name" value="LRR_8"/>
    <property type="match status" value="1"/>
</dbReference>
<feature type="region of interest" description="Disordered" evidence="3">
    <location>
        <begin position="212"/>
        <end position="232"/>
    </location>
</feature>
<evidence type="ECO:0000256" key="3">
    <source>
        <dbReference type="SAM" id="MobiDB-lite"/>
    </source>
</evidence>
<feature type="region of interest" description="Disordered" evidence="3">
    <location>
        <begin position="99"/>
        <end position="143"/>
    </location>
</feature>
<organism evidence="5 6">
    <name type="scientific">Petrolisthes cinctipes</name>
    <name type="common">Flat porcelain crab</name>
    <dbReference type="NCBI Taxonomy" id="88211"/>
    <lineage>
        <taxon>Eukaryota</taxon>
        <taxon>Metazoa</taxon>
        <taxon>Ecdysozoa</taxon>
        <taxon>Arthropoda</taxon>
        <taxon>Crustacea</taxon>
        <taxon>Multicrustacea</taxon>
        <taxon>Malacostraca</taxon>
        <taxon>Eumalacostraca</taxon>
        <taxon>Eucarida</taxon>
        <taxon>Decapoda</taxon>
        <taxon>Pleocyemata</taxon>
        <taxon>Anomura</taxon>
        <taxon>Galatheoidea</taxon>
        <taxon>Porcellanidae</taxon>
        <taxon>Petrolisthes</taxon>
    </lineage>
</organism>
<proteinExistence type="predicted"/>
<dbReference type="SMART" id="SM00369">
    <property type="entry name" value="LRR_TYP"/>
    <property type="match status" value="5"/>
</dbReference>
<dbReference type="InterPro" id="IPR032675">
    <property type="entry name" value="LRR_dom_sf"/>
</dbReference>
<keyword evidence="2" id="KW-0677">Repeat</keyword>
<reference evidence="5" key="1">
    <citation type="submission" date="2023-10" db="EMBL/GenBank/DDBJ databases">
        <title>Genome assemblies of two species of porcelain crab, Petrolisthes cinctipes and Petrolisthes manimaculis (Anomura: Porcellanidae).</title>
        <authorList>
            <person name="Angst P."/>
        </authorList>
    </citation>
    <scope>NUCLEOTIDE SEQUENCE</scope>
    <source>
        <strain evidence="5">PB745_01</strain>
        <tissue evidence="5">Gill</tissue>
    </source>
</reference>
<name>A0AAE1FHM7_PETCI</name>
<accession>A0AAE1FHM7</accession>
<dbReference type="InterPro" id="IPR050333">
    <property type="entry name" value="SLRP"/>
</dbReference>
<feature type="compositionally biased region" description="Basic and acidic residues" evidence="3">
    <location>
        <begin position="162"/>
        <end position="172"/>
    </location>
</feature>